<dbReference type="AlphaFoldDB" id="A0A8X8X9Z0"/>
<feature type="region of interest" description="Disordered" evidence="1">
    <location>
        <begin position="1"/>
        <end position="25"/>
    </location>
</feature>
<comment type="caution">
    <text evidence="2">The sequence shown here is derived from an EMBL/GenBank/DDBJ whole genome shotgun (WGS) entry which is preliminary data.</text>
</comment>
<sequence>MPRGEYKNKRRLVDGEGGVVGLNDPSPELVFAGGVDEVRLDRGGRHVEERLELVPGERVADEGDMFVGDEAEEGGRAERGEVAVVRAPPPEEEVPHRRRHHTAIQPLPCSSVSSAVSHNRGVDISQAAQLFSAQL</sequence>
<evidence type="ECO:0000256" key="1">
    <source>
        <dbReference type="SAM" id="MobiDB-lite"/>
    </source>
</evidence>
<accession>A0A8X8X9Z0</accession>
<feature type="region of interest" description="Disordered" evidence="1">
    <location>
        <begin position="61"/>
        <end position="110"/>
    </location>
</feature>
<reference evidence="2" key="2">
    <citation type="submission" date="2020-08" db="EMBL/GenBank/DDBJ databases">
        <title>Plant Genome Project.</title>
        <authorList>
            <person name="Zhang R.-G."/>
        </authorList>
    </citation>
    <scope>NUCLEOTIDE SEQUENCE</scope>
    <source>
        <strain evidence="2">Huo1</strain>
        <tissue evidence="2">Leaf</tissue>
    </source>
</reference>
<feature type="compositionally biased region" description="Basic and acidic residues" evidence="1">
    <location>
        <begin position="1"/>
        <end position="14"/>
    </location>
</feature>
<reference evidence="2" key="1">
    <citation type="submission" date="2018-01" db="EMBL/GenBank/DDBJ databases">
        <authorList>
            <person name="Mao J.F."/>
        </authorList>
    </citation>
    <scope>NUCLEOTIDE SEQUENCE</scope>
    <source>
        <strain evidence="2">Huo1</strain>
        <tissue evidence="2">Leaf</tissue>
    </source>
</reference>
<dbReference type="EMBL" id="PNBA02000011">
    <property type="protein sequence ID" value="KAG6407911.1"/>
    <property type="molecule type" value="Genomic_DNA"/>
</dbReference>
<dbReference type="Proteomes" id="UP000298416">
    <property type="component" value="Unassembled WGS sequence"/>
</dbReference>
<name>A0A8X8X9Z0_SALSN</name>
<evidence type="ECO:0000313" key="2">
    <source>
        <dbReference type="EMBL" id="KAG6407911.1"/>
    </source>
</evidence>
<organism evidence="2">
    <name type="scientific">Salvia splendens</name>
    <name type="common">Scarlet sage</name>
    <dbReference type="NCBI Taxonomy" id="180675"/>
    <lineage>
        <taxon>Eukaryota</taxon>
        <taxon>Viridiplantae</taxon>
        <taxon>Streptophyta</taxon>
        <taxon>Embryophyta</taxon>
        <taxon>Tracheophyta</taxon>
        <taxon>Spermatophyta</taxon>
        <taxon>Magnoliopsida</taxon>
        <taxon>eudicotyledons</taxon>
        <taxon>Gunneridae</taxon>
        <taxon>Pentapetalae</taxon>
        <taxon>asterids</taxon>
        <taxon>lamiids</taxon>
        <taxon>Lamiales</taxon>
        <taxon>Lamiaceae</taxon>
        <taxon>Nepetoideae</taxon>
        <taxon>Mentheae</taxon>
        <taxon>Salviinae</taxon>
        <taxon>Salvia</taxon>
        <taxon>Salvia subgen. Calosphace</taxon>
        <taxon>core Calosphace</taxon>
    </lineage>
</organism>
<proteinExistence type="predicted"/>
<evidence type="ECO:0000313" key="3">
    <source>
        <dbReference type="Proteomes" id="UP000298416"/>
    </source>
</evidence>
<feature type="compositionally biased region" description="Acidic residues" evidence="1">
    <location>
        <begin position="62"/>
        <end position="72"/>
    </location>
</feature>
<protein>
    <submittedName>
        <fullName evidence="2">Uncharacterized protein</fullName>
    </submittedName>
</protein>
<gene>
    <name evidence="2" type="ORF">SASPL_130911</name>
</gene>
<keyword evidence="3" id="KW-1185">Reference proteome</keyword>